<dbReference type="GO" id="GO:0006888">
    <property type="term" value="P:endoplasmic reticulum to Golgi vesicle-mediated transport"/>
    <property type="evidence" value="ECO:0007669"/>
    <property type="project" value="TreeGrafter"/>
</dbReference>
<dbReference type="GO" id="GO:0031902">
    <property type="term" value="C:late endosome membrane"/>
    <property type="evidence" value="ECO:0007669"/>
    <property type="project" value="TreeGrafter"/>
</dbReference>
<feature type="non-terminal residue" evidence="2">
    <location>
        <position position="217"/>
    </location>
</feature>
<sequence>MHRLRIISSTCFLMIVLFYWSYTSPAIVIYNESLSKSNEVPDDSLSKSNEVTVDKQISNLEVPYEELMKGPYTLSQDDPYLIEYAQHKLSPPSQDPYKLSNPKIEDPSKGQSAEIRKILGEMKNGFFVECGALDGERISNTLGFERIYGWTGLLVEANPKNYDLVIQKKRKAWSIHACLSVKPYPNQIMFPKNVASCCGSISDIALDSKLEGYVKCL</sequence>
<evidence type="ECO:0000256" key="1">
    <source>
        <dbReference type="SAM" id="MobiDB-lite"/>
    </source>
</evidence>
<dbReference type="PANTHER" id="PTHR34009:SF2">
    <property type="entry name" value="PROTEIN STAR"/>
    <property type="match status" value="1"/>
</dbReference>
<gene>
    <name evidence="2" type="ORF">MNOR_LOCUS24132</name>
</gene>
<dbReference type="InterPro" id="IPR053202">
    <property type="entry name" value="EGF_Rcpt_Signaling_Reg"/>
</dbReference>
<dbReference type="GO" id="GO:0005794">
    <property type="term" value="C:Golgi apparatus"/>
    <property type="evidence" value="ECO:0007669"/>
    <property type="project" value="TreeGrafter"/>
</dbReference>
<protein>
    <submittedName>
        <fullName evidence="2">Uncharacterized protein</fullName>
    </submittedName>
</protein>
<organism evidence="2 3">
    <name type="scientific">Meganyctiphanes norvegica</name>
    <name type="common">Northern krill</name>
    <name type="synonym">Thysanopoda norvegica</name>
    <dbReference type="NCBI Taxonomy" id="48144"/>
    <lineage>
        <taxon>Eukaryota</taxon>
        <taxon>Metazoa</taxon>
        <taxon>Ecdysozoa</taxon>
        <taxon>Arthropoda</taxon>
        <taxon>Crustacea</taxon>
        <taxon>Multicrustacea</taxon>
        <taxon>Malacostraca</taxon>
        <taxon>Eumalacostraca</taxon>
        <taxon>Eucarida</taxon>
        <taxon>Euphausiacea</taxon>
        <taxon>Euphausiidae</taxon>
        <taxon>Meganyctiphanes</taxon>
    </lineage>
</organism>
<dbReference type="EMBL" id="CAXKWB010021881">
    <property type="protein sequence ID" value="CAL4123825.1"/>
    <property type="molecule type" value="Genomic_DNA"/>
</dbReference>
<proteinExistence type="predicted"/>
<name>A0AAV2RFD4_MEGNR</name>
<comment type="caution">
    <text evidence="2">The sequence shown here is derived from an EMBL/GenBank/DDBJ whole genome shotgun (WGS) entry which is preliminary data.</text>
</comment>
<dbReference type="AlphaFoldDB" id="A0AAV2RFD4"/>
<evidence type="ECO:0000313" key="3">
    <source>
        <dbReference type="Proteomes" id="UP001497623"/>
    </source>
</evidence>
<dbReference type="GO" id="GO:0005886">
    <property type="term" value="C:plasma membrane"/>
    <property type="evidence" value="ECO:0007669"/>
    <property type="project" value="TreeGrafter"/>
</dbReference>
<dbReference type="GO" id="GO:0016197">
    <property type="term" value="P:endosomal transport"/>
    <property type="evidence" value="ECO:0007669"/>
    <property type="project" value="TreeGrafter"/>
</dbReference>
<reference evidence="2 3" key="1">
    <citation type="submission" date="2024-05" db="EMBL/GenBank/DDBJ databases">
        <authorList>
            <person name="Wallberg A."/>
        </authorList>
    </citation>
    <scope>NUCLEOTIDE SEQUENCE [LARGE SCALE GENOMIC DNA]</scope>
</reference>
<evidence type="ECO:0000313" key="2">
    <source>
        <dbReference type="EMBL" id="CAL4123825.1"/>
    </source>
</evidence>
<dbReference type="PANTHER" id="PTHR34009">
    <property type="entry name" value="PROTEIN STAR"/>
    <property type="match status" value="1"/>
</dbReference>
<dbReference type="GO" id="GO:0005789">
    <property type="term" value="C:endoplasmic reticulum membrane"/>
    <property type="evidence" value="ECO:0007669"/>
    <property type="project" value="TreeGrafter"/>
</dbReference>
<feature type="region of interest" description="Disordered" evidence="1">
    <location>
        <begin position="89"/>
        <end position="110"/>
    </location>
</feature>
<accession>A0AAV2RFD4</accession>
<dbReference type="Proteomes" id="UP001497623">
    <property type="component" value="Unassembled WGS sequence"/>
</dbReference>
<keyword evidence="3" id="KW-1185">Reference proteome</keyword>